<feature type="compositionally biased region" description="Polar residues" evidence="1">
    <location>
        <begin position="7"/>
        <end position="21"/>
    </location>
</feature>
<evidence type="ECO:0000313" key="2">
    <source>
        <dbReference type="EMBL" id="MEQ2304071.1"/>
    </source>
</evidence>
<name>A0ABV0ZDL3_9TELE</name>
<accession>A0ABV0ZDL3</accession>
<sequence length="101" mass="11451">TPRPTRLTLSPALTSCSSHTQGDLKSKPGTLEDLHKQHKFCSSYVSEGRDAERTSERKLFLTEEKWVDEKLKTTSCKQKQTGRLQPNSSHRPPATLDRKSK</sequence>
<reference evidence="2 3" key="1">
    <citation type="submission" date="2021-06" db="EMBL/GenBank/DDBJ databases">
        <authorList>
            <person name="Palmer J.M."/>
        </authorList>
    </citation>
    <scope>NUCLEOTIDE SEQUENCE [LARGE SCALE GENOMIC DNA]</scope>
    <source>
        <strain evidence="2 3">AS_MEX2019</strain>
        <tissue evidence="2">Muscle</tissue>
    </source>
</reference>
<feature type="region of interest" description="Disordered" evidence="1">
    <location>
        <begin position="73"/>
        <end position="101"/>
    </location>
</feature>
<proteinExistence type="predicted"/>
<protein>
    <submittedName>
        <fullName evidence="2">Uncharacterized protein</fullName>
    </submittedName>
</protein>
<feature type="compositionally biased region" description="Polar residues" evidence="1">
    <location>
        <begin position="73"/>
        <end position="90"/>
    </location>
</feature>
<dbReference type="EMBL" id="JAHRIP010058564">
    <property type="protein sequence ID" value="MEQ2304071.1"/>
    <property type="molecule type" value="Genomic_DNA"/>
</dbReference>
<evidence type="ECO:0000313" key="3">
    <source>
        <dbReference type="Proteomes" id="UP001469553"/>
    </source>
</evidence>
<keyword evidence="3" id="KW-1185">Reference proteome</keyword>
<organism evidence="2 3">
    <name type="scientific">Ameca splendens</name>
    <dbReference type="NCBI Taxonomy" id="208324"/>
    <lineage>
        <taxon>Eukaryota</taxon>
        <taxon>Metazoa</taxon>
        <taxon>Chordata</taxon>
        <taxon>Craniata</taxon>
        <taxon>Vertebrata</taxon>
        <taxon>Euteleostomi</taxon>
        <taxon>Actinopterygii</taxon>
        <taxon>Neopterygii</taxon>
        <taxon>Teleostei</taxon>
        <taxon>Neoteleostei</taxon>
        <taxon>Acanthomorphata</taxon>
        <taxon>Ovalentaria</taxon>
        <taxon>Atherinomorphae</taxon>
        <taxon>Cyprinodontiformes</taxon>
        <taxon>Goodeidae</taxon>
        <taxon>Ameca</taxon>
    </lineage>
</organism>
<evidence type="ECO:0000256" key="1">
    <source>
        <dbReference type="SAM" id="MobiDB-lite"/>
    </source>
</evidence>
<comment type="caution">
    <text evidence="2">The sequence shown here is derived from an EMBL/GenBank/DDBJ whole genome shotgun (WGS) entry which is preliminary data.</text>
</comment>
<gene>
    <name evidence="2" type="ORF">AMECASPLE_023309</name>
</gene>
<feature type="non-terminal residue" evidence="2">
    <location>
        <position position="1"/>
    </location>
</feature>
<dbReference type="Proteomes" id="UP001469553">
    <property type="component" value="Unassembled WGS sequence"/>
</dbReference>
<feature type="region of interest" description="Disordered" evidence="1">
    <location>
        <begin position="1"/>
        <end position="30"/>
    </location>
</feature>